<dbReference type="GO" id="GO:0005524">
    <property type="term" value="F:ATP binding"/>
    <property type="evidence" value="ECO:0007669"/>
    <property type="project" value="UniProtKB-KW"/>
</dbReference>
<dbReference type="SMART" id="SM00881">
    <property type="entry name" value="CoA_binding"/>
    <property type="match status" value="1"/>
</dbReference>
<name>A0A2N2F3U6_9BACT</name>
<dbReference type="Pfam" id="PF19045">
    <property type="entry name" value="Ligase_CoA_2"/>
    <property type="match status" value="1"/>
</dbReference>
<reference evidence="5 6" key="1">
    <citation type="journal article" date="2017" name="ISME J.">
        <title>Potential for microbial H2 and metal transformations associated with novel bacteria and archaea in deep terrestrial subsurface sediments.</title>
        <authorList>
            <person name="Hernsdorf A.W."/>
            <person name="Amano Y."/>
            <person name="Miyakawa K."/>
            <person name="Ise K."/>
            <person name="Suzuki Y."/>
            <person name="Anantharaman K."/>
            <person name="Probst A."/>
            <person name="Burstein D."/>
            <person name="Thomas B.C."/>
            <person name="Banfield J.F."/>
        </authorList>
    </citation>
    <scope>NUCLEOTIDE SEQUENCE [LARGE SCALE GENOMIC DNA]</scope>
    <source>
        <strain evidence="5">HGW-Dojkabacteria-1</strain>
    </source>
</reference>
<sequence length="702" mass="77509">MIKENTLSPKSIAIVGASQDKEKIGNVILRNLITGGYNGKIYPINPKYKEVEGKECFPDILSIRDSIEMVCIVVPSQFVNAIIDQCIQKKTQTVVIISAGFKEIGEEGKELENEIVNKLKSAGIRLIGPNSLGFINNNANINLSFARTNPGEGTTAFISQSGAFATAILDMASKDNVGFSKIISIGNKGDIHENELIEYFQKDSDTHSIAMYLEEFSDGKDFIEIAQKIDKSIVIIAPGSSQKGTEAISSHTGSLAKSYDVTLAAIKKGNLIKVESSEEMFDTLKVIATKKLPKGRNVAIITNAGGPGIMATDFVEQFGLNMANIGDKSKEKLKKDLPIFANINNPIDILGDALLDRYEKAIKVALDDVNVDTLLVILTPQLVTDITGVAKTIADIQKQTSKPIFSCFLGGKDIEDGNKILRAYGLYFSNNIEDTVKLIGKLTNYVINETTYSIRDTSTLKAKGKYLKEIEEVITEELEVLDDDIVFKIAKEFALDLPNQIITSNIDEAIEFSSKNFPVAIKATSKDLAHKTDFKGLFLDIRTVSELQNKFIELTENIEKVTGKNTPEILIQEMFEPKAEFFIGANREGEVNIYEPKGFGFGHLIAIGQGGIYTEVHKDIEHFLVPETLKNIRESLDRTKISKIIDGYRGKSPLAKEALIETIDKIQSILVTYPEIYTLDINPVILTEERAVVVDIKVYIKK</sequence>
<dbReference type="Gene3D" id="3.40.50.261">
    <property type="entry name" value="Succinyl-CoA synthetase domains"/>
    <property type="match status" value="2"/>
</dbReference>
<proteinExistence type="predicted"/>
<dbReference type="Gene3D" id="3.40.50.720">
    <property type="entry name" value="NAD(P)-binding Rossmann-like Domain"/>
    <property type="match status" value="1"/>
</dbReference>
<dbReference type="PANTHER" id="PTHR43334:SF1">
    <property type="entry name" value="3-HYDROXYPROPIONATE--COA LIGASE [ADP-FORMING]"/>
    <property type="match status" value="1"/>
</dbReference>
<dbReference type="InterPro" id="IPR051538">
    <property type="entry name" value="Acyl-CoA_Synth/Transferase"/>
</dbReference>
<dbReference type="SUPFAM" id="SSF56059">
    <property type="entry name" value="Glutathione synthetase ATP-binding domain-like"/>
    <property type="match status" value="1"/>
</dbReference>
<dbReference type="EMBL" id="PHAO01000001">
    <property type="protein sequence ID" value="PKN02823.1"/>
    <property type="molecule type" value="Genomic_DNA"/>
</dbReference>
<gene>
    <name evidence="5" type="ORF">CVU76_02245</name>
</gene>
<evidence type="ECO:0000259" key="4">
    <source>
        <dbReference type="SMART" id="SM00881"/>
    </source>
</evidence>
<accession>A0A2N2F3U6</accession>
<dbReference type="AlphaFoldDB" id="A0A2N2F3U6"/>
<evidence type="ECO:0000256" key="3">
    <source>
        <dbReference type="ARBA" id="ARBA00022840"/>
    </source>
</evidence>
<dbReference type="InterPro" id="IPR043938">
    <property type="entry name" value="Ligase_CoA_dom"/>
</dbReference>
<dbReference type="InterPro" id="IPR036291">
    <property type="entry name" value="NAD(P)-bd_dom_sf"/>
</dbReference>
<keyword evidence="1" id="KW-0436">Ligase</keyword>
<dbReference type="Pfam" id="PF13549">
    <property type="entry name" value="ATP-grasp_5"/>
    <property type="match status" value="1"/>
</dbReference>
<evidence type="ECO:0000313" key="6">
    <source>
        <dbReference type="Proteomes" id="UP000233417"/>
    </source>
</evidence>
<dbReference type="SUPFAM" id="SSF51735">
    <property type="entry name" value="NAD(P)-binding Rossmann-fold domains"/>
    <property type="match status" value="1"/>
</dbReference>
<dbReference type="InterPro" id="IPR013815">
    <property type="entry name" value="ATP_grasp_subdomain_1"/>
</dbReference>
<organism evidence="5 6">
    <name type="scientific">Candidatus Dojkabacteria bacterium HGW-Dojkabacteria-1</name>
    <dbReference type="NCBI Taxonomy" id="2013761"/>
    <lineage>
        <taxon>Bacteria</taxon>
        <taxon>Candidatus Dojkabacteria</taxon>
    </lineage>
</organism>
<keyword evidence="2" id="KW-0547">Nucleotide-binding</keyword>
<feature type="domain" description="CoA-binding" evidence="4">
    <location>
        <begin position="6"/>
        <end position="101"/>
    </location>
</feature>
<evidence type="ECO:0000256" key="1">
    <source>
        <dbReference type="ARBA" id="ARBA00022598"/>
    </source>
</evidence>
<evidence type="ECO:0000256" key="2">
    <source>
        <dbReference type="ARBA" id="ARBA00022741"/>
    </source>
</evidence>
<dbReference type="InterPro" id="IPR016102">
    <property type="entry name" value="Succinyl-CoA_synth-like"/>
</dbReference>
<dbReference type="Proteomes" id="UP000233417">
    <property type="component" value="Unassembled WGS sequence"/>
</dbReference>
<dbReference type="InterPro" id="IPR032875">
    <property type="entry name" value="Succ_CoA_lig_flav_dom"/>
</dbReference>
<dbReference type="SUPFAM" id="SSF52210">
    <property type="entry name" value="Succinyl-CoA synthetase domains"/>
    <property type="match status" value="2"/>
</dbReference>
<dbReference type="Pfam" id="PF13380">
    <property type="entry name" value="CoA_binding_2"/>
    <property type="match status" value="1"/>
</dbReference>
<dbReference type="PANTHER" id="PTHR43334">
    <property type="entry name" value="ACETATE--COA LIGASE [ADP-FORMING]"/>
    <property type="match status" value="1"/>
</dbReference>
<dbReference type="Gene3D" id="3.30.470.20">
    <property type="entry name" value="ATP-grasp fold, B domain"/>
    <property type="match status" value="1"/>
</dbReference>
<dbReference type="InterPro" id="IPR003781">
    <property type="entry name" value="CoA-bd"/>
</dbReference>
<comment type="caution">
    <text evidence="5">The sequence shown here is derived from an EMBL/GenBank/DDBJ whole genome shotgun (WGS) entry which is preliminary data.</text>
</comment>
<protein>
    <recommendedName>
        <fullName evidence="4">CoA-binding domain-containing protein</fullName>
    </recommendedName>
</protein>
<keyword evidence="3" id="KW-0067">ATP-binding</keyword>
<dbReference type="Pfam" id="PF13607">
    <property type="entry name" value="Succ_CoA_lig"/>
    <property type="match status" value="1"/>
</dbReference>
<dbReference type="Gene3D" id="3.30.1490.20">
    <property type="entry name" value="ATP-grasp fold, A domain"/>
    <property type="match status" value="1"/>
</dbReference>
<evidence type="ECO:0000313" key="5">
    <source>
        <dbReference type="EMBL" id="PKN02823.1"/>
    </source>
</evidence>
<dbReference type="GO" id="GO:0043758">
    <property type="term" value="F:acetate-CoA ligase (ADP-forming) activity"/>
    <property type="evidence" value="ECO:0007669"/>
    <property type="project" value="InterPro"/>
</dbReference>